<dbReference type="InterPro" id="IPR015943">
    <property type="entry name" value="WD40/YVTN_repeat-like_dom_sf"/>
</dbReference>
<protein>
    <recommendedName>
        <fullName evidence="7">U three protein 7</fullName>
    </recommendedName>
</protein>
<feature type="compositionally biased region" description="Basic and acidic residues" evidence="9">
    <location>
        <begin position="21"/>
        <end position="30"/>
    </location>
</feature>
<reference evidence="11" key="1">
    <citation type="submission" date="2023-03" db="EMBL/GenBank/DDBJ databases">
        <title>Massive genome expansion in bonnet fungi (Mycena s.s.) driven by repeated elements and novel gene families across ecological guilds.</title>
        <authorList>
            <consortium name="Lawrence Berkeley National Laboratory"/>
            <person name="Harder C.B."/>
            <person name="Miyauchi S."/>
            <person name="Viragh M."/>
            <person name="Kuo A."/>
            <person name="Thoen E."/>
            <person name="Andreopoulos B."/>
            <person name="Lu D."/>
            <person name="Skrede I."/>
            <person name="Drula E."/>
            <person name="Henrissat B."/>
            <person name="Morin E."/>
            <person name="Kohler A."/>
            <person name="Barry K."/>
            <person name="LaButti K."/>
            <person name="Morin E."/>
            <person name="Salamov A."/>
            <person name="Lipzen A."/>
            <person name="Mereny Z."/>
            <person name="Hegedus B."/>
            <person name="Baldrian P."/>
            <person name="Stursova M."/>
            <person name="Weitz H."/>
            <person name="Taylor A."/>
            <person name="Grigoriev I.V."/>
            <person name="Nagy L.G."/>
            <person name="Martin F."/>
            <person name="Kauserud H."/>
        </authorList>
    </citation>
    <scope>NUCLEOTIDE SEQUENCE</scope>
    <source>
        <strain evidence="11">CBHHK067</strain>
    </source>
</reference>
<dbReference type="PANTHER" id="PTHR14085:SF3">
    <property type="entry name" value="WD REPEAT-CONTAINING PROTEIN 46"/>
    <property type="match status" value="1"/>
</dbReference>
<gene>
    <name evidence="11" type="ORF">B0H17DRAFT_1175203</name>
</gene>
<evidence type="ECO:0000256" key="1">
    <source>
        <dbReference type="ARBA" id="ARBA00004099"/>
    </source>
</evidence>
<dbReference type="PROSITE" id="PS50294">
    <property type="entry name" value="WD_REPEATS_REGION"/>
    <property type="match status" value="1"/>
</dbReference>
<comment type="subcellular location">
    <subcellularLocation>
        <location evidence="2">Nucleus</location>
        <location evidence="2">Nucleolus</location>
    </subcellularLocation>
</comment>
<dbReference type="FunFam" id="2.130.10.10:FF:000378">
    <property type="entry name" value="U3 small nucleolar RNA-associated protein 7"/>
    <property type="match status" value="1"/>
</dbReference>
<comment type="caution">
    <text evidence="11">The sequence shown here is derived from an EMBL/GenBank/DDBJ whole genome shotgun (WGS) entry which is preliminary data.</text>
</comment>
<evidence type="ECO:0000259" key="10">
    <source>
        <dbReference type="SMART" id="SM01033"/>
    </source>
</evidence>
<feature type="region of interest" description="Disordered" evidence="9">
    <location>
        <begin position="566"/>
        <end position="587"/>
    </location>
</feature>
<evidence type="ECO:0000256" key="9">
    <source>
        <dbReference type="SAM" id="MobiDB-lite"/>
    </source>
</evidence>
<dbReference type="GO" id="GO:0032040">
    <property type="term" value="C:small-subunit processome"/>
    <property type="evidence" value="ECO:0007669"/>
    <property type="project" value="TreeGrafter"/>
</dbReference>
<keyword evidence="4 8" id="KW-0853">WD repeat</keyword>
<feature type="domain" description="BING4 C-terminal" evidence="10">
    <location>
        <begin position="376"/>
        <end position="455"/>
    </location>
</feature>
<dbReference type="AlphaFoldDB" id="A0AAD7GU05"/>
<keyword evidence="6" id="KW-0539">Nucleus</keyword>
<keyword evidence="12" id="KW-1185">Reference proteome</keyword>
<feature type="compositionally biased region" description="Basic residues" evidence="9">
    <location>
        <begin position="524"/>
        <end position="533"/>
    </location>
</feature>
<dbReference type="GO" id="GO:0030686">
    <property type="term" value="C:90S preribosome"/>
    <property type="evidence" value="ECO:0007669"/>
    <property type="project" value="TreeGrafter"/>
</dbReference>
<feature type="repeat" description="WD" evidence="8">
    <location>
        <begin position="286"/>
        <end position="320"/>
    </location>
</feature>
<dbReference type="PANTHER" id="PTHR14085">
    <property type="entry name" value="WD-REPEAT PROTEIN BING4"/>
    <property type="match status" value="1"/>
</dbReference>
<evidence type="ECO:0000256" key="8">
    <source>
        <dbReference type="PROSITE-ProRule" id="PRU00221"/>
    </source>
</evidence>
<feature type="compositionally biased region" description="Acidic residues" evidence="9">
    <location>
        <begin position="501"/>
        <end position="510"/>
    </location>
</feature>
<feature type="region of interest" description="Disordered" evidence="9">
    <location>
        <begin position="1"/>
        <end position="46"/>
    </location>
</feature>
<dbReference type="Pfam" id="PF00400">
    <property type="entry name" value="WD40"/>
    <property type="match status" value="1"/>
</dbReference>
<dbReference type="Pfam" id="PF08149">
    <property type="entry name" value="BING4CT"/>
    <property type="match status" value="1"/>
</dbReference>
<dbReference type="Gene3D" id="2.130.10.10">
    <property type="entry name" value="YVTN repeat-like/Quinoprotein amine dehydrogenase"/>
    <property type="match status" value="2"/>
</dbReference>
<organism evidence="11 12">
    <name type="scientific">Mycena rosella</name>
    <name type="common">Pink bonnet</name>
    <name type="synonym">Agaricus rosellus</name>
    <dbReference type="NCBI Taxonomy" id="1033263"/>
    <lineage>
        <taxon>Eukaryota</taxon>
        <taxon>Fungi</taxon>
        <taxon>Dikarya</taxon>
        <taxon>Basidiomycota</taxon>
        <taxon>Agaricomycotina</taxon>
        <taxon>Agaricomycetes</taxon>
        <taxon>Agaricomycetidae</taxon>
        <taxon>Agaricales</taxon>
        <taxon>Marasmiineae</taxon>
        <taxon>Mycenaceae</taxon>
        <taxon>Mycena</taxon>
    </lineage>
</organism>
<dbReference type="InterPro" id="IPR036322">
    <property type="entry name" value="WD40_repeat_dom_sf"/>
</dbReference>
<dbReference type="SUPFAM" id="SSF50978">
    <property type="entry name" value="WD40 repeat-like"/>
    <property type="match status" value="1"/>
</dbReference>
<evidence type="ECO:0000256" key="7">
    <source>
        <dbReference type="ARBA" id="ARBA00076453"/>
    </source>
</evidence>
<evidence type="ECO:0000256" key="5">
    <source>
        <dbReference type="ARBA" id="ARBA00022737"/>
    </source>
</evidence>
<dbReference type="SMART" id="SM01033">
    <property type="entry name" value="BING4CT"/>
    <property type="match status" value="1"/>
</dbReference>
<name>A0AAD7GU05_MYCRO</name>
<comment type="function">
    <text evidence="1">Involved in nucleolar processing of pre-18S ribosomal RNA.</text>
</comment>
<dbReference type="InterPro" id="IPR001680">
    <property type="entry name" value="WD40_rpt"/>
</dbReference>
<dbReference type="GO" id="GO:0000462">
    <property type="term" value="P:maturation of SSU-rRNA from tricistronic rRNA transcript (SSU-rRNA, 5.8S rRNA, LSU-rRNA)"/>
    <property type="evidence" value="ECO:0007669"/>
    <property type="project" value="TreeGrafter"/>
</dbReference>
<dbReference type="EMBL" id="JARKIE010000008">
    <property type="protein sequence ID" value="KAJ7705267.1"/>
    <property type="molecule type" value="Genomic_DNA"/>
</dbReference>
<feature type="region of interest" description="Disordered" evidence="9">
    <location>
        <begin position="497"/>
        <end position="533"/>
    </location>
</feature>
<evidence type="ECO:0000313" key="12">
    <source>
        <dbReference type="Proteomes" id="UP001221757"/>
    </source>
</evidence>
<feature type="compositionally biased region" description="Basic and acidic residues" evidence="9">
    <location>
        <begin position="511"/>
        <end position="523"/>
    </location>
</feature>
<evidence type="ECO:0000313" key="11">
    <source>
        <dbReference type="EMBL" id="KAJ7705267.1"/>
    </source>
</evidence>
<dbReference type="PROSITE" id="PS50082">
    <property type="entry name" value="WD_REPEATS_2"/>
    <property type="match status" value="1"/>
</dbReference>
<evidence type="ECO:0000256" key="2">
    <source>
        <dbReference type="ARBA" id="ARBA00004604"/>
    </source>
</evidence>
<proteinExistence type="predicted"/>
<keyword evidence="5" id="KW-0677">Repeat</keyword>
<accession>A0AAD7GU05</accession>
<evidence type="ECO:0000256" key="4">
    <source>
        <dbReference type="ARBA" id="ARBA00022574"/>
    </source>
</evidence>
<dbReference type="Proteomes" id="UP001221757">
    <property type="component" value="Unassembled WGS sequence"/>
</dbReference>
<evidence type="ECO:0000256" key="3">
    <source>
        <dbReference type="ARBA" id="ARBA00022552"/>
    </source>
</evidence>
<dbReference type="SMART" id="SM00320">
    <property type="entry name" value="WD40"/>
    <property type="match status" value="4"/>
</dbReference>
<dbReference type="InterPro" id="IPR040315">
    <property type="entry name" value="WDR46/Utp7"/>
</dbReference>
<sequence>MDALIAKADALQPKQKKRKTFHDSTDDSLKKHTALPKSLRSTGPELDVPAHKHIANKKLRTELTRNATHTARSKALLQDAEMLLTEDAGLMHAEGDLERTWRVGQTEIEDGAGQDAARGRREWTLEGGPYRSRYTRNGRHLAIVGSTGHVSTFDWQTGTLHAELQLQETCRDITFLHDHSHFAVAQKKYVFIYDRDGVELHCLKAHIEPTRLEFLPYHWLLASIGNAGYLKYQDTSTGQLLIEHRTKFGACSAMAQNLHNAVIHLGHQNGCVTLWTPNLPHPAVQLLAHLGPVSSVSIDPSTGGRYMATAGRDGTVKVWDCRNWKGAVREWSARGGTAEIEWSQRGALAVASGGSVNVYTAPAIHQPMHGHTQPPLYLTHPIPHRPLASLRFAPFHDVLTIGHSAGLSSILVPGAGEPNFDSTEADPFENRKARREKEVKALLDKIQPDMITLDPELIGSLAPPSKLSTATTFDGKPAVETPFARLPRLERLRVQGKADETEVVDPDDTAPDGRKFTPEEKERKKMRGKGKSLKRFLRKQRKNVIDPTAVAIRAKLEKQREERKVRAKELAGGAPRKASALDRFASG</sequence>
<evidence type="ECO:0000256" key="6">
    <source>
        <dbReference type="ARBA" id="ARBA00023242"/>
    </source>
</evidence>
<dbReference type="InterPro" id="IPR012952">
    <property type="entry name" value="BING4_C_dom"/>
</dbReference>
<keyword evidence="3" id="KW-0698">rRNA processing</keyword>